<dbReference type="OMA" id="TEDHSKY"/>
<evidence type="ECO:0000256" key="11">
    <source>
        <dbReference type="ARBA" id="ARBA00023157"/>
    </source>
</evidence>
<dbReference type="EC" id="2.4.3.3" evidence="14"/>
<dbReference type="GO" id="GO:0009312">
    <property type="term" value="P:oligosaccharide biosynthetic process"/>
    <property type="evidence" value="ECO:0000318"/>
    <property type="project" value="GO_Central"/>
</dbReference>
<keyword evidence="8 17" id="KW-1133">Transmembrane helix</keyword>
<organism evidence="18 19">
    <name type="scientific">Lepisosteus oculatus</name>
    <name type="common">Spotted gar</name>
    <dbReference type="NCBI Taxonomy" id="7918"/>
    <lineage>
        <taxon>Eukaryota</taxon>
        <taxon>Metazoa</taxon>
        <taxon>Chordata</taxon>
        <taxon>Craniata</taxon>
        <taxon>Vertebrata</taxon>
        <taxon>Euteleostomi</taxon>
        <taxon>Actinopterygii</taxon>
        <taxon>Neopterygii</taxon>
        <taxon>Holostei</taxon>
        <taxon>Semionotiformes</taxon>
        <taxon>Lepisosteidae</taxon>
        <taxon>Lepisosteus</taxon>
    </lineage>
</organism>
<accession>W5MZQ7</accession>
<reference evidence="18" key="2">
    <citation type="submission" date="2025-08" db="UniProtKB">
        <authorList>
            <consortium name="Ensembl"/>
        </authorList>
    </citation>
    <scope>IDENTIFICATION</scope>
</reference>
<keyword evidence="4" id="KW-0328">Glycosyltransferase</keyword>
<dbReference type="Proteomes" id="UP000018468">
    <property type="component" value="Linkage group LG10"/>
</dbReference>
<dbReference type="Ensembl" id="ENSLOCT00000013895.1">
    <property type="protein sequence ID" value="ENSLOCP00000013866.1"/>
    <property type="gene ID" value="ENSLOCG00000011284.1"/>
</dbReference>
<comment type="catalytic activity">
    <reaction evidence="13">
        <text>a beta-D-galactosyl-(1-&gt;3)-N-acetyl-alpha-D-galactosaminyl derivative + CMP-N-acetyl-beta-neuraminate = a beta-D-galactosyl-(1-&gt;3)-[N-acetyl-alpha-neuraminyl-(2-&gt;6)]-N-acetyl-alpha-D-galactosaminyl derivative + CMP + H(+)</text>
        <dbReference type="Rhea" id="RHEA:11136"/>
        <dbReference type="ChEBI" id="CHEBI:15378"/>
        <dbReference type="ChEBI" id="CHEBI:57812"/>
        <dbReference type="ChEBI" id="CHEBI:60377"/>
        <dbReference type="ChEBI" id="CHEBI:133470"/>
        <dbReference type="ChEBI" id="CHEBI:140764"/>
        <dbReference type="EC" id="2.4.3.3"/>
    </reaction>
    <physiologicalReaction direction="left-to-right" evidence="13">
        <dbReference type="Rhea" id="RHEA:11137"/>
    </physiologicalReaction>
</comment>
<evidence type="ECO:0000256" key="6">
    <source>
        <dbReference type="ARBA" id="ARBA00022692"/>
    </source>
</evidence>
<dbReference type="Gene3D" id="3.90.1480.20">
    <property type="entry name" value="Glycosyl transferase family 29"/>
    <property type="match status" value="1"/>
</dbReference>
<dbReference type="Pfam" id="PF00777">
    <property type="entry name" value="Glyco_transf_29"/>
    <property type="match status" value="1"/>
</dbReference>
<comment type="catalytic activity">
    <reaction evidence="15">
        <text>a 3-O-[N-acetyl-alpha-neuraminyl-(2-&gt;3)-beta-D-galactosyl-(1-&gt;3)-N-acetyl-alpha-D-galactosaminyl]-L-threonyl-[protein] + CMP-N-acetyl-beta-neuraminate = a 3-O-{alpha-Neu5Ac-(2-&gt;3)-beta-D-Gal-(1-&gt;3)-[alpha-Neu5Ac-(2-&gt;6)]-alpha-D-GalNAc}-L-threonyl-[protein] + CMP + H(+)</text>
        <dbReference type="Rhea" id="RHEA:81659"/>
        <dbReference type="Rhea" id="RHEA-COMP:14417"/>
        <dbReference type="Rhea" id="RHEA-COMP:16763"/>
        <dbReference type="ChEBI" id="CHEBI:15378"/>
        <dbReference type="ChEBI" id="CHEBI:57812"/>
        <dbReference type="ChEBI" id="CHEBI:60377"/>
        <dbReference type="ChEBI" id="CHEBI:139598"/>
        <dbReference type="ChEBI" id="CHEBI:156398"/>
    </reaction>
    <physiologicalReaction direction="left-to-right" evidence="15">
        <dbReference type="Rhea" id="RHEA:81660"/>
    </physiologicalReaction>
</comment>
<dbReference type="PANTHER" id="PTHR45941">
    <property type="entry name" value="ALPHA-N-ACETYLGALACTOSAMINIDE ALPHA-2,6-SIALYLTRANSFERASE 2-LIKE-RELATED"/>
    <property type="match status" value="1"/>
</dbReference>
<comment type="catalytic activity">
    <reaction evidence="16">
        <text>a 3-O-[N-acetyl-alpha-D-galactosaminyl]-L-threonyl-[protein] + CMP-N-acetyl-beta-neuraminate = a 3-O-[N-acetyl-alpha-neuraminosyl-(2-&gt;6)-N-acetyl-alpha-D-galactosaminyl]-L-threonyl-[protein] + CMP + H(+)</text>
        <dbReference type="Rhea" id="RHEA:81643"/>
        <dbReference type="Rhea" id="RHEA-COMP:11689"/>
        <dbReference type="Rhea" id="RHEA-COMP:19720"/>
        <dbReference type="ChEBI" id="CHEBI:15378"/>
        <dbReference type="ChEBI" id="CHEBI:57812"/>
        <dbReference type="ChEBI" id="CHEBI:60377"/>
        <dbReference type="ChEBI" id="CHEBI:87075"/>
        <dbReference type="ChEBI" id="CHEBI:231970"/>
    </reaction>
    <physiologicalReaction direction="left-to-right" evidence="16">
        <dbReference type="Rhea" id="RHEA:81644"/>
    </physiologicalReaction>
</comment>
<evidence type="ECO:0000256" key="16">
    <source>
        <dbReference type="ARBA" id="ARBA00052285"/>
    </source>
</evidence>
<evidence type="ECO:0000256" key="12">
    <source>
        <dbReference type="ARBA" id="ARBA00023180"/>
    </source>
</evidence>
<reference evidence="18" key="3">
    <citation type="submission" date="2025-09" db="UniProtKB">
        <authorList>
            <consortium name="Ensembl"/>
        </authorList>
    </citation>
    <scope>IDENTIFICATION</scope>
</reference>
<keyword evidence="6 17" id="KW-0812">Transmembrane</keyword>
<dbReference type="FunFam" id="3.90.1480.20:FF:000015">
    <property type="entry name" value="Lactosylceramide alpha-2,3-sialyltransferase"/>
    <property type="match status" value="1"/>
</dbReference>
<comment type="subcellular location">
    <subcellularLocation>
        <location evidence="1">Golgi apparatus membrane</location>
        <topology evidence="1">Single-pass type II membrane protein</topology>
    </subcellularLocation>
</comment>
<evidence type="ECO:0000256" key="4">
    <source>
        <dbReference type="ARBA" id="ARBA00022676"/>
    </source>
</evidence>
<dbReference type="EMBL" id="AHAT01000271">
    <property type="status" value="NOT_ANNOTATED_CDS"/>
    <property type="molecule type" value="Genomic_DNA"/>
</dbReference>
<dbReference type="eggNOG" id="KOG2692">
    <property type="taxonomic scope" value="Eukaryota"/>
</dbReference>
<dbReference type="HOGENOM" id="CLU_032020_0_1_1"/>
<evidence type="ECO:0000256" key="13">
    <source>
        <dbReference type="ARBA" id="ARBA00036348"/>
    </source>
</evidence>
<evidence type="ECO:0000256" key="2">
    <source>
        <dbReference type="ARBA" id="ARBA00004922"/>
    </source>
</evidence>
<keyword evidence="5" id="KW-0808">Transferase</keyword>
<keyword evidence="9" id="KW-0333">Golgi apparatus</keyword>
<dbReference type="GeneID" id="102689937"/>
<keyword evidence="7" id="KW-0735">Signal-anchor</keyword>
<comment type="pathway">
    <text evidence="2">Protein modification; protein glycosylation.</text>
</comment>
<comment type="similarity">
    <text evidence="3">Belongs to the glycosyltransferase 29 family.</text>
</comment>
<evidence type="ECO:0000256" key="17">
    <source>
        <dbReference type="SAM" id="Phobius"/>
    </source>
</evidence>
<dbReference type="GeneTree" id="ENSGT00940000159930"/>
<keyword evidence="11" id="KW-1015">Disulfide bond</keyword>
<evidence type="ECO:0000256" key="7">
    <source>
        <dbReference type="ARBA" id="ARBA00022968"/>
    </source>
</evidence>
<name>W5MZQ7_LEPOC</name>
<protein>
    <recommendedName>
        <fullName evidence="14">alpha-N-acetylgalactosaminide alpha-2,6-sialyltransferase</fullName>
        <ecNumber evidence="14">2.4.3.3</ecNumber>
    </recommendedName>
</protein>
<dbReference type="Bgee" id="ENSLOCG00000011284">
    <property type="expression patterns" value="Expressed in pharyngeal gill and 6 other cell types or tissues"/>
</dbReference>
<reference evidence="19" key="1">
    <citation type="submission" date="2011-12" db="EMBL/GenBank/DDBJ databases">
        <title>The Draft Genome of Lepisosteus oculatus.</title>
        <authorList>
            <consortium name="The Broad Institute Genome Assembly &amp; Analysis Group"/>
            <consortium name="Computational R&amp;D Group"/>
            <consortium name="and Sequencing Platform"/>
            <person name="Di Palma F."/>
            <person name="Alfoldi J."/>
            <person name="Johnson J."/>
            <person name="Berlin A."/>
            <person name="Gnerre S."/>
            <person name="Jaffe D."/>
            <person name="MacCallum I."/>
            <person name="Young S."/>
            <person name="Walker B.J."/>
            <person name="Lander E.S."/>
            <person name="Lindblad-Toh K."/>
        </authorList>
    </citation>
    <scope>NUCLEOTIDE SEQUENCE [LARGE SCALE GENOMIC DNA]</scope>
</reference>
<evidence type="ECO:0000256" key="1">
    <source>
        <dbReference type="ARBA" id="ARBA00004323"/>
    </source>
</evidence>
<dbReference type="PANTHER" id="PTHR45941:SF1">
    <property type="entry name" value="ALPHA-N-ACETYLGALACTOSAMINIDE ALPHA-2,6-SIALYLTRANSFERASE 1"/>
    <property type="match status" value="1"/>
</dbReference>
<evidence type="ECO:0000313" key="19">
    <source>
        <dbReference type="Proteomes" id="UP000018468"/>
    </source>
</evidence>
<evidence type="ECO:0000256" key="8">
    <source>
        <dbReference type="ARBA" id="ARBA00022989"/>
    </source>
</evidence>
<dbReference type="GO" id="GO:0001665">
    <property type="term" value="F:alpha-N-acetylgalactosaminide alpha-2,6-sialyltransferase activity"/>
    <property type="evidence" value="ECO:0000318"/>
    <property type="project" value="GO_Central"/>
</dbReference>
<feature type="transmembrane region" description="Helical" evidence="17">
    <location>
        <begin position="13"/>
        <end position="32"/>
    </location>
</feature>
<dbReference type="GO" id="GO:0000139">
    <property type="term" value="C:Golgi membrane"/>
    <property type="evidence" value="ECO:0007669"/>
    <property type="project" value="UniProtKB-SubCell"/>
</dbReference>
<dbReference type="OrthoDB" id="10264956at2759"/>
<proteinExistence type="inferred from homology"/>
<evidence type="ECO:0000256" key="14">
    <source>
        <dbReference type="ARBA" id="ARBA00039109"/>
    </source>
</evidence>
<dbReference type="InParanoid" id="W5MZQ7"/>
<keyword evidence="19" id="KW-1185">Reference proteome</keyword>
<dbReference type="AlphaFoldDB" id="W5MZQ7"/>
<evidence type="ECO:0000256" key="3">
    <source>
        <dbReference type="ARBA" id="ARBA00006003"/>
    </source>
</evidence>
<evidence type="ECO:0000313" key="18">
    <source>
        <dbReference type="Ensembl" id="ENSLOCP00000013866.1"/>
    </source>
</evidence>
<evidence type="ECO:0000256" key="9">
    <source>
        <dbReference type="ARBA" id="ARBA00023034"/>
    </source>
</evidence>
<dbReference type="KEGG" id="loc:102689937"/>
<dbReference type="STRING" id="7918.ENSLOCP00000013866"/>
<keyword evidence="12" id="KW-0325">Glycoprotein</keyword>
<dbReference type="InterPro" id="IPR038578">
    <property type="entry name" value="GT29-like_sf"/>
</dbReference>
<keyword evidence="10 17" id="KW-0472">Membrane</keyword>
<evidence type="ECO:0000256" key="15">
    <source>
        <dbReference type="ARBA" id="ARBA00050664"/>
    </source>
</evidence>
<sequence>MCQYVMKTTVRKAFFLTLIMSLICLILYGFVFDVKKIYDIRKGDIWSRFLFVEDTLILPPLKRDDFKFMPHSDYDNLYLHDPHHRQTTCPESVMLSKDPEFKKAFIPNIQIFMHKEHFSIKEWNRLIHFNNPFGYMDANYTVLREAVQLIPKLQNYQLLPVPKTDKEGCIRCAVVASGGILNGSRKGKEIDDHDYVFRMNLAVTKGYEEDVGRKTSVYVHSAHALTTAEYFFGANGIPHDEGIRYVMIPEGMRDFQWLTGLLKNSTVATGPYKGFRPWKLYSGQFDPRRFFVLHPDFLRYVRNRFLRASQLNTEDWQIYRPTNGAFTMILALHTCDVVDAYGFITADHAKYPNYYFDKKKTEVIFYLNHDYDLEIRTWKKLHDAKIVNLYQRTEDAR</sequence>
<evidence type="ECO:0000256" key="10">
    <source>
        <dbReference type="ARBA" id="ARBA00023136"/>
    </source>
</evidence>
<dbReference type="InterPro" id="IPR001675">
    <property type="entry name" value="Glyco_trans_29"/>
</dbReference>
<evidence type="ECO:0000256" key="5">
    <source>
        <dbReference type="ARBA" id="ARBA00022679"/>
    </source>
</evidence>